<dbReference type="InterPro" id="IPR056550">
    <property type="entry name" value="NOL10_2nd"/>
</dbReference>
<dbReference type="Pfam" id="PF23098">
    <property type="entry name" value="Beta-prop_NOL10_N"/>
    <property type="match status" value="1"/>
</dbReference>
<dbReference type="GO" id="GO:0032040">
    <property type="term" value="C:small-subunit processome"/>
    <property type="evidence" value="ECO:0007669"/>
    <property type="project" value="TreeGrafter"/>
</dbReference>
<keyword evidence="12" id="KW-1185">Reference proteome</keyword>
<feature type="domain" description="Nucleolar protein 10-like N-terminal" evidence="10">
    <location>
        <begin position="1"/>
        <end position="365"/>
    </location>
</feature>
<dbReference type="PANTHER" id="PTHR14927">
    <property type="entry name" value="NUCLEOLAR PROTEIN 10"/>
    <property type="match status" value="1"/>
</dbReference>
<dbReference type="InterPro" id="IPR001680">
    <property type="entry name" value="WD40_rpt"/>
</dbReference>
<protein>
    <recommendedName>
        <fullName evidence="3">Nucleolar protein 10</fullName>
    </recommendedName>
</protein>
<keyword evidence="6" id="KW-0539">Nucleus</keyword>
<dbReference type="PANTHER" id="PTHR14927:SF0">
    <property type="entry name" value="NUCLEOLAR PROTEIN 10"/>
    <property type="match status" value="1"/>
</dbReference>
<sequence>MQVSDANNVKIYNLSAGKSLPEWLSERKRRALLKKDVDLRRRIQLIQDFDMPGLSSCVRVSRDGDYILSTGIYKPRVKCFDVNNLSQKFERCFDSEAITFEILSDDYSKLVFLQCDRYIEFHVAHGRLHRLRIPKFGRDMKYHYPSAELYVVGVSPEIYRLNLERGQFMSPLTSEASVINKCTINPYHHLVVCGTQEGWVEAWDPRSKEIVGKLDCAFSCVNENKRLEQFPSITSLQFDGASHLGVGTSTGQILLYDIRSSKPYLVKDHMEETAIKDIDFSNKQNLVFSMSKSILKIWDKNTAKQYTSIEASTEFNNLCIVPDTGLLFIANENTKIQTYYIPSVGPAPKWAGFLDSLTEELEESNVENVYDDYKFVTKQELEGLGLEHLIGTNLLRAYMHGYFMDVRLYRKAKSVADPFAFEEYRKRKIRETIEKNRENIVQVDKLPKVNKELALKLMENNPKDKKKKDMQTNLLSDNRFKDLFTNADFEIDKNTDEYRLLNPVLSKLDKSKQKELKQMTLEQVQDDELEGKNSSDEESSDESDDQNDESSDDDMVWTKEVKKQHKLIKREHKMQERMEEQEMEMEYEDKTSKQRELIELRPGEEFSEADKRKKKLREAPLGERLNTDDANVKFIGSIGNRELTFATKRRNTYRTSELKNKKHREERRALVRSTKGINFKKNRNFS</sequence>
<proteinExistence type="inferred from homology"/>
<feature type="domain" description="Nucleolar protein 10-like second" evidence="9">
    <location>
        <begin position="369"/>
        <end position="417"/>
    </location>
</feature>
<evidence type="ECO:0000259" key="10">
    <source>
        <dbReference type="Pfam" id="PF23098"/>
    </source>
</evidence>
<comment type="caution">
    <text evidence="11">The sequence shown here is derived from an EMBL/GenBank/DDBJ whole genome shotgun (WGS) entry which is preliminary data.</text>
</comment>
<gene>
    <name evidence="11" type="ORF">WA026_000981</name>
</gene>
<reference evidence="11 12" key="1">
    <citation type="submission" date="2023-03" db="EMBL/GenBank/DDBJ databases">
        <title>Genome insight into feeding habits of ladybird beetles.</title>
        <authorList>
            <person name="Li H.-S."/>
            <person name="Huang Y.-H."/>
            <person name="Pang H."/>
        </authorList>
    </citation>
    <scope>NUCLEOTIDE SEQUENCE [LARGE SCALE GENOMIC DNA]</scope>
    <source>
        <strain evidence="11">SYSU_2023b</strain>
        <tissue evidence="11">Whole body</tissue>
    </source>
</reference>
<dbReference type="Pfam" id="PF23097">
    <property type="entry name" value="NOL10_2nd"/>
    <property type="match status" value="1"/>
</dbReference>
<evidence type="ECO:0000259" key="8">
    <source>
        <dbReference type="Pfam" id="PF08159"/>
    </source>
</evidence>
<evidence type="ECO:0000313" key="12">
    <source>
        <dbReference type="Proteomes" id="UP001431783"/>
    </source>
</evidence>
<accession>A0AAW1V6Z8</accession>
<feature type="region of interest" description="Disordered" evidence="7">
    <location>
        <begin position="654"/>
        <end position="686"/>
    </location>
</feature>
<dbReference type="Gene3D" id="2.130.10.10">
    <property type="entry name" value="YVTN repeat-like/Quinoprotein amine dehydrogenase"/>
    <property type="match status" value="2"/>
</dbReference>
<dbReference type="InterPro" id="IPR012580">
    <property type="entry name" value="NUC153"/>
</dbReference>
<evidence type="ECO:0000256" key="1">
    <source>
        <dbReference type="ARBA" id="ARBA00004604"/>
    </source>
</evidence>
<name>A0AAW1V6Z8_9CUCU</name>
<dbReference type="Pfam" id="PF08159">
    <property type="entry name" value="NUC153"/>
    <property type="match status" value="1"/>
</dbReference>
<dbReference type="InterPro" id="IPR036322">
    <property type="entry name" value="WD40_repeat_dom_sf"/>
</dbReference>
<keyword evidence="4" id="KW-0853">WD repeat</keyword>
<dbReference type="Proteomes" id="UP001431783">
    <property type="component" value="Unassembled WGS sequence"/>
</dbReference>
<dbReference type="InterPro" id="IPR015943">
    <property type="entry name" value="WD40/YVTN_repeat-like_dom_sf"/>
</dbReference>
<dbReference type="AlphaFoldDB" id="A0AAW1V6Z8"/>
<dbReference type="InterPro" id="IPR056551">
    <property type="entry name" value="Beta-prop_NOL10_N"/>
</dbReference>
<dbReference type="GO" id="GO:0030686">
    <property type="term" value="C:90S preribosome"/>
    <property type="evidence" value="ECO:0007669"/>
    <property type="project" value="TreeGrafter"/>
</dbReference>
<dbReference type="EMBL" id="JARQZJ010000121">
    <property type="protein sequence ID" value="KAK9888756.1"/>
    <property type="molecule type" value="Genomic_DNA"/>
</dbReference>
<comment type="similarity">
    <text evidence="2">Belongs to the WD repeat NOL10/ENP2 family.</text>
</comment>
<feature type="region of interest" description="Disordered" evidence="7">
    <location>
        <begin position="521"/>
        <end position="613"/>
    </location>
</feature>
<feature type="compositionally biased region" description="Basic and acidic residues" evidence="7">
    <location>
        <begin position="588"/>
        <end position="613"/>
    </location>
</feature>
<evidence type="ECO:0000256" key="7">
    <source>
        <dbReference type="SAM" id="MobiDB-lite"/>
    </source>
</evidence>
<dbReference type="InterPro" id="IPR040382">
    <property type="entry name" value="NOL10/Enp2"/>
</dbReference>
<feature type="compositionally biased region" description="Basic residues" evidence="7">
    <location>
        <begin position="562"/>
        <end position="572"/>
    </location>
</feature>
<evidence type="ECO:0000256" key="3">
    <source>
        <dbReference type="ARBA" id="ARBA00015517"/>
    </source>
</evidence>
<feature type="compositionally biased region" description="Acidic residues" evidence="7">
    <location>
        <begin position="536"/>
        <end position="555"/>
    </location>
</feature>
<evidence type="ECO:0000256" key="4">
    <source>
        <dbReference type="ARBA" id="ARBA00022574"/>
    </source>
</evidence>
<evidence type="ECO:0000313" key="11">
    <source>
        <dbReference type="EMBL" id="KAK9888756.1"/>
    </source>
</evidence>
<dbReference type="SMART" id="SM00320">
    <property type="entry name" value="WD40"/>
    <property type="match status" value="4"/>
</dbReference>
<dbReference type="SUPFAM" id="SSF50978">
    <property type="entry name" value="WD40 repeat-like"/>
    <property type="match status" value="1"/>
</dbReference>
<evidence type="ECO:0000259" key="9">
    <source>
        <dbReference type="Pfam" id="PF23097"/>
    </source>
</evidence>
<evidence type="ECO:0000256" key="5">
    <source>
        <dbReference type="ARBA" id="ARBA00022737"/>
    </source>
</evidence>
<comment type="subcellular location">
    <subcellularLocation>
        <location evidence="1">Nucleus</location>
        <location evidence="1">Nucleolus</location>
    </subcellularLocation>
</comment>
<organism evidence="11 12">
    <name type="scientific">Henosepilachna vigintioctopunctata</name>
    <dbReference type="NCBI Taxonomy" id="420089"/>
    <lineage>
        <taxon>Eukaryota</taxon>
        <taxon>Metazoa</taxon>
        <taxon>Ecdysozoa</taxon>
        <taxon>Arthropoda</taxon>
        <taxon>Hexapoda</taxon>
        <taxon>Insecta</taxon>
        <taxon>Pterygota</taxon>
        <taxon>Neoptera</taxon>
        <taxon>Endopterygota</taxon>
        <taxon>Coleoptera</taxon>
        <taxon>Polyphaga</taxon>
        <taxon>Cucujiformia</taxon>
        <taxon>Coccinelloidea</taxon>
        <taxon>Coccinellidae</taxon>
        <taxon>Epilachninae</taxon>
        <taxon>Epilachnini</taxon>
        <taxon>Henosepilachna</taxon>
    </lineage>
</organism>
<evidence type="ECO:0000256" key="2">
    <source>
        <dbReference type="ARBA" id="ARBA00005264"/>
    </source>
</evidence>
<evidence type="ECO:0000256" key="6">
    <source>
        <dbReference type="ARBA" id="ARBA00023242"/>
    </source>
</evidence>
<feature type="domain" description="NUC153" evidence="8">
    <location>
        <begin position="477"/>
        <end position="504"/>
    </location>
</feature>
<keyword evidence="5" id="KW-0677">Repeat</keyword>
<dbReference type="GO" id="GO:0000462">
    <property type="term" value="P:maturation of SSU-rRNA from tricistronic rRNA transcript (SSU-rRNA, 5.8S rRNA, LSU-rRNA)"/>
    <property type="evidence" value="ECO:0007669"/>
    <property type="project" value="TreeGrafter"/>
</dbReference>
<dbReference type="FunFam" id="2.130.10.10:FF:001909">
    <property type="entry name" value="WD repeat, SAM and U-box domain-containing protein"/>
    <property type="match status" value="1"/>
</dbReference>